<dbReference type="SUPFAM" id="SSF52540">
    <property type="entry name" value="P-loop containing nucleoside triphosphate hydrolases"/>
    <property type="match status" value="1"/>
</dbReference>
<dbReference type="AlphaFoldDB" id="A0A5S4VU03"/>
<dbReference type="Proteomes" id="UP000324327">
    <property type="component" value="Unassembled WGS sequence"/>
</dbReference>
<dbReference type="PANTHER" id="PTHR46844">
    <property type="entry name" value="SLR5058 PROTEIN"/>
    <property type="match status" value="1"/>
</dbReference>
<feature type="domain" description="Short NACHT-associated C-terminal" evidence="2">
    <location>
        <begin position="700"/>
        <end position="895"/>
    </location>
</feature>
<dbReference type="InterPro" id="IPR055048">
    <property type="entry name" value="SNaCT14"/>
</dbReference>
<sequence>MKSQNNMRLCGGTFLVLLFEARGTRRNSRMGEGRMSDGKSNTEIFKRLIYATNPYFQMPSGRSFNTFTSDYKNCRKSDTVSVNLTDDSVIQQFDAAVKTNYYEHVGVFYNLLENSISWETKGPWLVAALIDLIENDTTIPNDALFYVRPYGQTVQKSELRNIECICIISFVFGVWHYIVTNIKDNSVGTDTINYLLNESTEFRAERKFSSDIGKETITKIKTSVHPPECEWKYYDNSALEKATKDMPFSFIAPNTAVDVRNIINGQIFVDGKQVFYLDGKKHDTEVAFEQSPFDTYLNKGIEFYSKVKTLLYSESPRIFRDFYVPNDVTPKGVSTNYIINENTIPIEEIVFENQENIIIQGTGGIGKSMMMRHLFLYFAEHFDQYNILPILVSLKNFSEQDVSFEKFIFNSAHDFDHDLEYLDFESILVAGNCLILLDGLDEISSISRCHFDNCLINFTKAYQHNHIVISSRPTSNFIQFDNFLIFNIEPFSKEKALELIDKLDYHDIEAKNKFRNDLNKKLFRSHRQFASNPLLLTIMLMTYTSYGEVPAKRHIFYAKAYETMARLHDASKGAYVRPMHTNLSPEEFAVFFAEFCARTYKAELLEFDERNFTEYMEKVIHHQHIKIDATSRDFLLDLTDNLCIMYKEGDKYYFIHRSFQEYFCAVFFSNQMDDQLERIGDFFENQKTRIKSDRTFDMLYDMIPSRIDRYIFLPFLKRLWEHCDSKDGYLTFLNEMYPTIFAQEGGPGEAYENVPESYLYNFIVNEIAHRHNGELYNIKWPNQINKCNHKEWVSIESERYNSEGILTHHHEVVELNLNNMDYIEKYGTPDVDGISWKISIPEILEQADQFGELITFIEDDSFPLKKEYNDMRKFTECLDKTINNKPNPSDDWFDSF</sequence>
<dbReference type="EMBL" id="VSTF01000003">
    <property type="protein sequence ID" value="TYL61004.1"/>
    <property type="molecule type" value="Genomic_DNA"/>
</dbReference>
<reference evidence="3 4" key="2">
    <citation type="submission" date="2019-09" db="EMBL/GenBank/DDBJ databases">
        <title>Strain-level analysis of Eubacterium rectale using genomes from metagenomes.</title>
        <authorList>
            <person name="Karcher N."/>
            <person name="Segata N."/>
        </authorList>
    </citation>
    <scope>NUCLEOTIDE SEQUENCE [LARGE SCALE GENOMIC DNA]</scope>
    <source>
        <strain evidence="3 4">T3WBe13</strain>
    </source>
</reference>
<dbReference type="Pfam" id="PF22720">
    <property type="entry name" value="SNaCT14"/>
    <property type="match status" value="1"/>
</dbReference>
<dbReference type="InterPro" id="IPR027417">
    <property type="entry name" value="P-loop_NTPase"/>
</dbReference>
<evidence type="ECO:0000313" key="3">
    <source>
        <dbReference type="EMBL" id="TYL61004.1"/>
    </source>
</evidence>
<reference evidence="3 4" key="1">
    <citation type="submission" date="2019-08" db="EMBL/GenBank/DDBJ databases">
        <authorList>
            <person name="Duncan S."/>
            <person name="Walker A."/>
        </authorList>
    </citation>
    <scope>NUCLEOTIDE SEQUENCE [LARGE SCALE GENOMIC DNA]</scope>
    <source>
        <strain evidence="3 4">T3WBe13</strain>
    </source>
</reference>
<proteinExistence type="predicted"/>
<evidence type="ECO:0000259" key="1">
    <source>
        <dbReference type="Pfam" id="PF05729"/>
    </source>
</evidence>
<evidence type="ECO:0000313" key="4">
    <source>
        <dbReference type="Proteomes" id="UP000324327"/>
    </source>
</evidence>
<comment type="caution">
    <text evidence="3">The sequence shown here is derived from an EMBL/GenBank/DDBJ whole genome shotgun (WGS) entry which is preliminary data.</text>
</comment>
<dbReference type="RefSeq" id="WP_148872105.1">
    <property type="nucleotide sequence ID" value="NZ_VSTF01000003.1"/>
</dbReference>
<dbReference type="PANTHER" id="PTHR46844:SF1">
    <property type="entry name" value="SLR5058 PROTEIN"/>
    <property type="match status" value="1"/>
</dbReference>
<feature type="domain" description="NACHT" evidence="1">
    <location>
        <begin position="357"/>
        <end position="502"/>
    </location>
</feature>
<dbReference type="Pfam" id="PF05729">
    <property type="entry name" value="NACHT"/>
    <property type="match status" value="1"/>
</dbReference>
<dbReference type="Gene3D" id="3.40.50.300">
    <property type="entry name" value="P-loop containing nucleotide triphosphate hydrolases"/>
    <property type="match status" value="1"/>
</dbReference>
<gene>
    <name evidence="3" type="ORF">FYL31_05130</name>
</gene>
<name>A0A5S4VU03_9FIRM</name>
<dbReference type="InterPro" id="IPR007111">
    <property type="entry name" value="NACHT_NTPase"/>
</dbReference>
<evidence type="ECO:0000259" key="2">
    <source>
        <dbReference type="Pfam" id="PF22720"/>
    </source>
</evidence>
<accession>A0A5S4VU03</accession>
<organism evidence="3 4">
    <name type="scientific">Agathobacter rectalis</name>
    <dbReference type="NCBI Taxonomy" id="39491"/>
    <lineage>
        <taxon>Bacteria</taxon>
        <taxon>Bacillati</taxon>
        <taxon>Bacillota</taxon>
        <taxon>Clostridia</taxon>
        <taxon>Lachnospirales</taxon>
        <taxon>Lachnospiraceae</taxon>
        <taxon>Agathobacter</taxon>
    </lineage>
</organism>
<protein>
    <submittedName>
        <fullName evidence="3">NACHT domain-containing protein</fullName>
    </submittedName>
</protein>